<evidence type="ECO:0000313" key="2">
    <source>
        <dbReference type="EMBL" id="CDO94238.1"/>
    </source>
</evidence>
<evidence type="ECO:0000313" key="3">
    <source>
        <dbReference type="Proteomes" id="UP000031516"/>
    </source>
</evidence>
<keyword evidence="3" id="KW-1185">Reference proteome</keyword>
<sequence>MQSDLEHEEFSGRLDAADSDYSSNDDLAPPQRINTSLLNAPMDEWWKHDPSDLVAILPRGSSALLESYFPLFALCMAINVPSKFLDVDFKELVYNPHWFKGNLVQSDYRLVHRDAGPQLVHKRELSGSEHLEMQPDLISRLQLLIGVANSPNSMRRFVGSELINKGIDFNVSKALSEFDHLSEVFPHFIKNLHTDMDLCLKDDKPTSKLFLSKALHRSSVQEPFLSTSLSVLNFSPENYAYTLYEMFNPMLLPEKSDNGYEIENAFDVLAPVFTIIFDDMDDTTEEVNLSHGVQVPVEFYPQLYTKSGLEKVVIPILEETDILRSTNKLKVNRMSSLQSFQGKQISSFLNSSIDYLQDIPIGDEEQSKELITNLHSIKEQLSTKKRHMMADYTECQKQINSLSFEAPSEKIIDLAKQIGIIDQPYLLRLVAFSPNDYIIARGGVDESNGDALYIRYVIESGSSKITHTVLTPAEAQDIIKSQTRHASETPILFVFIKKDHIDVPHDVLDAIASNDTLTKFLKEDRSTYTDHTLLV</sequence>
<dbReference type="EMBL" id="CCBQ010000037">
    <property type="protein sequence ID" value="CDO94238.1"/>
    <property type="molecule type" value="Genomic_DNA"/>
</dbReference>
<protein>
    <submittedName>
        <fullName evidence="2">WGS project CCBQ000000000 data, contig 00106</fullName>
    </submittedName>
</protein>
<organism evidence="2 3">
    <name type="scientific">Kluyveromyces dobzhanskii CBS 2104</name>
    <dbReference type="NCBI Taxonomy" id="1427455"/>
    <lineage>
        <taxon>Eukaryota</taxon>
        <taxon>Fungi</taxon>
        <taxon>Dikarya</taxon>
        <taxon>Ascomycota</taxon>
        <taxon>Saccharomycotina</taxon>
        <taxon>Saccharomycetes</taxon>
        <taxon>Saccharomycetales</taxon>
        <taxon>Saccharomycetaceae</taxon>
        <taxon>Kluyveromyces</taxon>
    </lineage>
</organism>
<name>A0A0A8L5X6_9SACH</name>
<proteinExistence type="predicted"/>
<evidence type="ECO:0000256" key="1">
    <source>
        <dbReference type="SAM" id="MobiDB-lite"/>
    </source>
</evidence>
<feature type="compositionally biased region" description="Basic and acidic residues" evidence="1">
    <location>
        <begin position="1"/>
        <end position="16"/>
    </location>
</feature>
<dbReference type="InterPro" id="IPR055335">
    <property type="entry name" value="Ucp6/RUP1"/>
</dbReference>
<reference evidence="2 3" key="1">
    <citation type="submission" date="2014-03" db="EMBL/GenBank/DDBJ databases">
        <title>The genome of Kluyveromyces dobzhanskii.</title>
        <authorList>
            <person name="Nystedt B."/>
            <person name="Astrom S."/>
        </authorList>
    </citation>
    <scope>NUCLEOTIDE SEQUENCE [LARGE SCALE GENOMIC DNA]</scope>
    <source>
        <strain evidence="2 3">CBS 2104</strain>
    </source>
</reference>
<dbReference type="GO" id="GO:0016579">
    <property type="term" value="P:protein deubiquitination"/>
    <property type="evidence" value="ECO:0007669"/>
    <property type="project" value="TreeGrafter"/>
</dbReference>
<dbReference type="PANTHER" id="PTHR39597">
    <property type="entry name" value="UBA DOMAIN-CONTAINING PROTEIN RUP1"/>
    <property type="match status" value="1"/>
</dbReference>
<dbReference type="GO" id="GO:0005634">
    <property type="term" value="C:nucleus"/>
    <property type="evidence" value="ECO:0007669"/>
    <property type="project" value="TreeGrafter"/>
</dbReference>
<dbReference type="Proteomes" id="UP000031516">
    <property type="component" value="Unassembled WGS sequence"/>
</dbReference>
<feature type="region of interest" description="Disordered" evidence="1">
    <location>
        <begin position="1"/>
        <end position="30"/>
    </location>
</feature>
<accession>A0A0A8L5X6</accession>
<feature type="compositionally biased region" description="Low complexity" evidence="1">
    <location>
        <begin position="19"/>
        <end position="28"/>
    </location>
</feature>
<comment type="caution">
    <text evidence="2">The sequence shown here is derived from an EMBL/GenBank/DDBJ whole genome shotgun (WGS) entry which is preliminary data.</text>
</comment>
<dbReference type="OrthoDB" id="4489171at2759"/>
<dbReference type="GO" id="GO:0005829">
    <property type="term" value="C:cytosol"/>
    <property type="evidence" value="ECO:0007669"/>
    <property type="project" value="TreeGrafter"/>
</dbReference>
<dbReference type="AlphaFoldDB" id="A0A0A8L5X6"/>
<dbReference type="PANTHER" id="PTHR39597:SF1">
    <property type="entry name" value="UBA DOMAIN-CONTAINING PROTEIN RUP1"/>
    <property type="match status" value="1"/>
</dbReference>
<gene>
    <name evidence="2" type="ORF">KLDO_g2512</name>
</gene>